<reference evidence="1" key="2">
    <citation type="journal article" date="2015" name="Data Brief">
        <title>Shoot transcriptome of the giant reed, Arundo donax.</title>
        <authorList>
            <person name="Barrero R.A."/>
            <person name="Guerrero F.D."/>
            <person name="Moolhuijzen P."/>
            <person name="Goolsby J.A."/>
            <person name="Tidwell J."/>
            <person name="Bellgard S.E."/>
            <person name="Bellgard M.I."/>
        </authorList>
    </citation>
    <scope>NUCLEOTIDE SEQUENCE</scope>
    <source>
        <tissue evidence="1">Shoot tissue taken approximately 20 cm above the soil surface</tissue>
    </source>
</reference>
<dbReference type="AlphaFoldDB" id="A0A0A9C468"/>
<sequence>MSRELRLLISYVSTQLL</sequence>
<evidence type="ECO:0000313" key="1">
    <source>
        <dbReference type="EMBL" id="JAD69238.1"/>
    </source>
</evidence>
<accession>A0A0A9C468</accession>
<organism evidence="1">
    <name type="scientific">Arundo donax</name>
    <name type="common">Giant reed</name>
    <name type="synonym">Donax arundinaceus</name>
    <dbReference type="NCBI Taxonomy" id="35708"/>
    <lineage>
        <taxon>Eukaryota</taxon>
        <taxon>Viridiplantae</taxon>
        <taxon>Streptophyta</taxon>
        <taxon>Embryophyta</taxon>
        <taxon>Tracheophyta</taxon>
        <taxon>Spermatophyta</taxon>
        <taxon>Magnoliopsida</taxon>
        <taxon>Liliopsida</taxon>
        <taxon>Poales</taxon>
        <taxon>Poaceae</taxon>
        <taxon>PACMAD clade</taxon>
        <taxon>Arundinoideae</taxon>
        <taxon>Arundineae</taxon>
        <taxon>Arundo</taxon>
    </lineage>
</organism>
<dbReference type="EMBL" id="GBRH01228657">
    <property type="protein sequence ID" value="JAD69238.1"/>
    <property type="molecule type" value="Transcribed_RNA"/>
</dbReference>
<reference evidence="1" key="1">
    <citation type="submission" date="2014-09" db="EMBL/GenBank/DDBJ databases">
        <authorList>
            <person name="Magalhaes I.L.F."/>
            <person name="Oliveira U."/>
            <person name="Santos F.R."/>
            <person name="Vidigal T.H.D.A."/>
            <person name="Brescovit A.D."/>
            <person name="Santos A.J."/>
        </authorList>
    </citation>
    <scope>NUCLEOTIDE SEQUENCE</scope>
    <source>
        <tissue evidence="1">Shoot tissue taken approximately 20 cm above the soil surface</tissue>
    </source>
</reference>
<proteinExistence type="predicted"/>
<protein>
    <submittedName>
        <fullName evidence="1">Uncharacterized protein</fullName>
    </submittedName>
</protein>
<name>A0A0A9C468_ARUDO</name>